<organism evidence="2 3">
    <name type="scientific">Thelephora terrestris</name>
    <dbReference type="NCBI Taxonomy" id="56493"/>
    <lineage>
        <taxon>Eukaryota</taxon>
        <taxon>Fungi</taxon>
        <taxon>Dikarya</taxon>
        <taxon>Basidiomycota</taxon>
        <taxon>Agaricomycotina</taxon>
        <taxon>Agaricomycetes</taxon>
        <taxon>Thelephorales</taxon>
        <taxon>Thelephoraceae</taxon>
        <taxon>Thelephora</taxon>
    </lineage>
</organism>
<dbReference type="OrthoDB" id="3239827at2759"/>
<comment type="caution">
    <text evidence="2">The sequence shown here is derived from an EMBL/GenBank/DDBJ whole genome shotgun (WGS) entry which is preliminary data.</text>
</comment>
<keyword evidence="1" id="KW-0472">Membrane</keyword>
<evidence type="ECO:0000313" key="3">
    <source>
        <dbReference type="Proteomes" id="UP000736335"/>
    </source>
</evidence>
<name>A0A9P6HFL6_9AGAM</name>
<reference evidence="2" key="1">
    <citation type="journal article" date="2020" name="Nat. Commun.">
        <title>Large-scale genome sequencing of mycorrhizal fungi provides insights into the early evolution of symbiotic traits.</title>
        <authorList>
            <person name="Miyauchi S."/>
            <person name="Kiss E."/>
            <person name="Kuo A."/>
            <person name="Drula E."/>
            <person name="Kohler A."/>
            <person name="Sanchez-Garcia M."/>
            <person name="Morin E."/>
            <person name="Andreopoulos B."/>
            <person name="Barry K.W."/>
            <person name="Bonito G."/>
            <person name="Buee M."/>
            <person name="Carver A."/>
            <person name="Chen C."/>
            <person name="Cichocki N."/>
            <person name="Clum A."/>
            <person name="Culley D."/>
            <person name="Crous P.W."/>
            <person name="Fauchery L."/>
            <person name="Girlanda M."/>
            <person name="Hayes R.D."/>
            <person name="Keri Z."/>
            <person name="LaButti K."/>
            <person name="Lipzen A."/>
            <person name="Lombard V."/>
            <person name="Magnuson J."/>
            <person name="Maillard F."/>
            <person name="Murat C."/>
            <person name="Nolan M."/>
            <person name="Ohm R.A."/>
            <person name="Pangilinan J."/>
            <person name="Pereira M.F."/>
            <person name="Perotto S."/>
            <person name="Peter M."/>
            <person name="Pfister S."/>
            <person name="Riley R."/>
            <person name="Sitrit Y."/>
            <person name="Stielow J.B."/>
            <person name="Szollosi G."/>
            <person name="Zifcakova L."/>
            <person name="Stursova M."/>
            <person name="Spatafora J.W."/>
            <person name="Tedersoo L."/>
            <person name="Vaario L.M."/>
            <person name="Yamada A."/>
            <person name="Yan M."/>
            <person name="Wang P."/>
            <person name="Xu J."/>
            <person name="Bruns T."/>
            <person name="Baldrian P."/>
            <person name="Vilgalys R."/>
            <person name="Dunand C."/>
            <person name="Henrissat B."/>
            <person name="Grigoriev I.V."/>
            <person name="Hibbett D."/>
            <person name="Nagy L.G."/>
            <person name="Martin F.M."/>
        </authorList>
    </citation>
    <scope>NUCLEOTIDE SEQUENCE</scope>
    <source>
        <strain evidence="2">UH-Tt-Lm1</strain>
    </source>
</reference>
<reference evidence="2" key="2">
    <citation type="submission" date="2020-11" db="EMBL/GenBank/DDBJ databases">
        <authorList>
            <consortium name="DOE Joint Genome Institute"/>
            <person name="Kuo A."/>
            <person name="Miyauchi S."/>
            <person name="Kiss E."/>
            <person name="Drula E."/>
            <person name="Kohler A."/>
            <person name="Sanchez-Garcia M."/>
            <person name="Andreopoulos B."/>
            <person name="Barry K.W."/>
            <person name="Bonito G."/>
            <person name="Buee M."/>
            <person name="Carver A."/>
            <person name="Chen C."/>
            <person name="Cichocki N."/>
            <person name="Clum A."/>
            <person name="Culley D."/>
            <person name="Crous P.W."/>
            <person name="Fauchery L."/>
            <person name="Girlanda M."/>
            <person name="Hayes R."/>
            <person name="Keri Z."/>
            <person name="Labutti K."/>
            <person name="Lipzen A."/>
            <person name="Lombard V."/>
            <person name="Magnuson J."/>
            <person name="Maillard F."/>
            <person name="Morin E."/>
            <person name="Murat C."/>
            <person name="Nolan M."/>
            <person name="Ohm R."/>
            <person name="Pangilinan J."/>
            <person name="Pereira M."/>
            <person name="Perotto S."/>
            <person name="Peter M."/>
            <person name="Riley R."/>
            <person name="Sitrit Y."/>
            <person name="Stielow B."/>
            <person name="Szollosi G."/>
            <person name="Zifcakova L."/>
            <person name="Stursova M."/>
            <person name="Spatafora J.W."/>
            <person name="Tedersoo L."/>
            <person name="Vaario L.-M."/>
            <person name="Yamada A."/>
            <person name="Yan M."/>
            <person name="Wang P."/>
            <person name="Xu J."/>
            <person name="Bruns T."/>
            <person name="Baldrian P."/>
            <person name="Vilgalys R."/>
            <person name="Henrissat B."/>
            <person name="Grigoriev I.V."/>
            <person name="Hibbett D."/>
            <person name="Nagy L.G."/>
            <person name="Martin F.M."/>
        </authorList>
    </citation>
    <scope>NUCLEOTIDE SEQUENCE</scope>
    <source>
        <strain evidence="2">UH-Tt-Lm1</strain>
    </source>
</reference>
<evidence type="ECO:0000313" key="2">
    <source>
        <dbReference type="EMBL" id="KAF9784369.1"/>
    </source>
</evidence>
<evidence type="ECO:0000256" key="1">
    <source>
        <dbReference type="SAM" id="Phobius"/>
    </source>
</evidence>
<feature type="transmembrane region" description="Helical" evidence="1">
    <location>
        <begin position="68"/>
        <end position="94"/>
    </location>
</feature>
<sequence length="111" mass="12316">MFKIVAPAAFVILASVFATLNARLHLPPLSPFLIALTLTDVIDSHDRHFLFPSYGHGVVGWRLPGQSIIFFSITSLLVVWSAGICTLGEGLMAVTLVEYHRRRRVAVRKDD</sequence>
<dbReference type="EMBL" id="WIUZ02000008">
    <property type="protein sequence ID" value="KAF9784369.1"/>
    <property type="molecule type" value="Genomic_DNA"/>
</dbReference>
<keyword evidence="1" id="KW-0812">Transmembrane</keyword>
<gene>
    <name evidence="2" type="ORF">BJ322DRAFT_845184</name>
</gene>
<proteinExistence type="predicted"/>
<keyword evidence="1" id="KW-1133">Transmembrane helix</keyword>
<accession>A0A9P6HFL6</accession>
<keyword evidence="3" id="KW-1185">Reference proteome</keyword>
<protein>
    <submittedName>
        <fullName evidence="2">Uncharacterized protein</fullName>
    </submittedName>
</protein>
<dbReference type="Proteomes" id="UP000736335">
    <property type="component" value="Unassembled WGS sequence"/>
</dbReference>
<dbReference type="AlphaFoldDB" id="A0A9P6HFL6"/>